<dbReference type="SUPFAM" id="SSF46689">
    <property type="entry name" value="Homeodomain-like"/>
    <property type="match status" value="1"/>
</dbReference>
<dbReference type="PANTHER" id="PTHR45664">
    <property type="entry name" value="PROTEIN ZERKNUELLT 1-RELATED"/>
    <property type="match status" value="1"/>
</dbReference>
<dbReference type="Pfam" id="PF00046">
    <property type="entry name" value="Homeodomain"/>
    <property type="match status" value="1"/>
</dbReference>
<dbReference type="Proteomes" id="UP000694548">
    <property type="component" value="Unassembled WGS sequence"/>
</dbReference>
<organism evidence="7 8">
    <name type="scientific">Nothobranchius furzeri</name>
    <name type="common">Turquoise killifish</name>
    <dbReference type="NCBI Taxonomy" id="105023"/>
    <lineage>
        <taxon>Eukaryota</taxon>
        <taxon>Metazoa</taxon>
        <taxon>Chordata</taxon>
        <taxon>Craniata</taxon>
        <taxon>Vertebrata</taxon>
        <taxon>Euteleostomi</taxon>
        <taxon>Actinopterygii</taxon>
        <taxon>Neopterygii</taxon>
        <taxon>Teleostei</taxon>
        <taxon>Neoteleostei</taxon>
        <taxon>Acanthomorphata</taxon>
        <taxon>Ovalentaria</taxon>
        <taxon>Atherinomorphae</taxon>
        <taxon>Cyprinodontiformes</taxon>
        <taxon>Nothobranchiidae</taxon>
        <taxon>Nothobranchius</taxon>
    </lineage>
</organism>
<sequence>MIDGSEARQQLVRSSPSVPSCPHSPVISNRRPINPVIPAVRAGASPLRVSHTHTHTLESAAARGGASSRLRTACSTQLLELEREFHFNKYLSRPKAGEDQDLTEKKVEAWFQDGQMKHMADPLKGGQGEICSVCGGGRAGDGGRRRAAGGPLLLHGERDPHLNTLSAQQNVHSTKNRKSLRCVEKSLKRLKHAACTCATTARTLPQMGALQDFSPVTFVLSPETLRTDRNNLSY</sequence>
<dbReference type="AlphaFoldDB" id="A0A8C6NU93"/>
<dbReference type="GO" id="GO:0005634">
    <property type="term" value="C:nucleus"/>
    <property type="evidence" value="ECO:0007669"/>
    <property type="project" value="UniProtKB-SubCell"/>
</dbReference>
<protein>
    <recommendedName>
        <fullName evidence="6">Homeobox domain-containing protein</fullName>
    </recommendedName>
</protein>
<evidence type="ECO:0000256" key="3">
    <source>
        <dbReference type="ARBA" id="ARBA00023242"/>
    </source>
</evidence>
<dbReference type="InterPro" id="IPR001356">
    <property type="entry name" value="HD"/>
</dbReference>
<reference evidence="7" key="2">
    <citation type="submission" date="2025-09" db="UniProtKB">
        <authorList>
            <consortium name="Ensembl"/>
        </authorList>
    </citation>
    <scope>IDENTIFICATION</scope>
</reference>
<feature type="compositionally biased region" description="Low complexity" evidence="5">
    <location>
        <begin position="12"/>
        <end position="28"/>
    </location>
</feature>
<dbReference type="Gene3D" id="1.10.10.60">
    <property type="entry name" value="Homeodomain-like"/>
    <property type="match status" value="1"/>
</dbReference>
<evidence type="ECO:0000313" key="7">
    <source>
        <dbReference type="Ensembl" id="ENSNFUP00015025751.1"/>
    </source>
</evidence>
<keyword evidence="2 4" id="KW-0371">Homeobox</keyword>
<evidence type="ECO:0000259" key="6">
    <source>
        <dbReference type="Pfam" id="PF00046"/>
    </source>
</evidence>
<accession>A0A8C6NU93</accession>
<dbReference type="GO" id="GO:0000981">
    <property type="term" value="F:DNA-binding transcription factor activity, RNA polymerase II-specific"/>
    <property type="evidence" value="ECO:0007669"/>
    <property type="project" value="TreeGrafter"/>
</dbReference>
<evidence type="ECO:0000256" key="5">
    <source>
        <dbReference type="SAM" id="MobiDB-lite"/>
    </source>
</evidence>
<dbReference type="PANTHER" id="PTHR45664:SF2">
    <property type="entry name" value="HOMEOTIC PROTEIN PROBOSCIPEDIA"/>
    <property type="match status" value="1"/>
</dbReference>
<dbReference type="Ensembl" id="ENSNFUT00015026912.1">
    <property type="protein sequence ID" value="ENSNFUP00015025751.1"/>
    <property type="gene ID" value="ENSNFUG00015012466.1"/>
</dbReference>
<comment type="subcellular location">
    <subcellularLocation>
        <location evidence="4">Nucleus</location>
    </subcellularLocation>
</comment>
<feature type="domain" description="Homeobox" evidence="6">
    <location>
        <begin position="71"/>
        <end position="118"/>
    </location>
</feature>
<proteinExistence type="predicted"/>
<keyword evidence="8" id="KW-1185">Reference proteome</keyword>
<reference evidence="7" key="1">
    <citation type="submission" date="2025-08" db="UniProtKB">
        <authorList>
            <consortium name="Ensembl"/>
        </authorList>
    </citation>
    <scope>IDENTIFICATION</scope>
</reference>
<evidence type="ECO:0000256" key="2">
    <source>
        <dbReference type="ARBA" id="ARBA00023155"/>
    </source>
</evidence>
<name>A0A8C6NU93_NOTFU</name>
<keyword evidence="1 4" id="KW-0238">DNA-binding</keyword>
<evidence type="ECO:0000256" key="4">
    <source>
        <dbReference type="RuleBase" id="RU000682"/>
    </source>
</evidence>
<evidence type="ECO:0000256" key="1">
    <source>
        <dbReference type="ARBA" id="ARBA00023125"/>
    </source>
</evidence>
<dbReference type="CDD" id="cd00086">
    <property type="entry name" value="homeodomain"/>
    <property type="match status" value="1"/>
</dbReference>
<dbReference type="GO" id="GO:0000978">
    <property type="term" value="F:RNA polymerase II cis-regulatory region sequence-specific DNA binding"/>
    <property type="evidence" value="ECO:0007669"/>
    <property type="project" value="TreeGrafter"/>
</dbReference>
<evidence type="ECO:0000313" key="8">
    <source>
        <dbReference type="Proteomes" id="UP000694548"/>
    </source>
</evidence>
<keyword evidence="3 4" id="KW-0539">Nucleus</keyword>
<dbReference type="InterPro" id="IPR009057">
    <property type="entry name" value="Homeodomain-like_sf"/>
</dbReference>
<feature type="region of interest" description="Disordered" evidence="5">
    <location>
        <begin position="1"/>
        <end position="30"/>
    </location>
</feature>